<sequence>MENSFILDNVNILSEQVLSSPEQIKKEIKMPERLKEFIFLERNAISRIIHRHDKRLLVICGPCSIHEMKAAMEYAERITELRKKYAKTLNIVMRSYFEKPRTTVGWKGYINDPHKDGNENIIGIMLESHLFEGNQSSDIPKEELKYGVSITDACIGWDTTEDVLAMCHESMSL</sequence>
<evidence type="ECO:0000256" key="7">
    <source>
        <dbReference type="ARBA" id="ARBA00023141"/>
    </source>
</evidence>
<evidence type="ECO:0000256" key="4">
    <source>
        <dbReference type="ARBA" id="ARBA00012694"/>
    </source>
</evidence>
<evidence type="ECO:0000313" key="14">
    <source>
        <dbReference type="Proteomes" id="UP000054600"/>
    </source>
</evidence>
<comment type="similarity">
    <text evidence="3">Belongs to the class-I DAHP synthase family.</text>
</comment>
<name>A0A0W0YN42_9GAMM</name>
<dbReference type="STRING" id="1122169.Lsha_2121"/>
<dbReference type="Proteomes" id="UP000054600">
    <property type="component" value="Unassembled WGS sequence"/>
</dbReference>
<evidence type="ECO:0000256" key="11">
    <source>
        <dbReference type="ARBA" id="ARBA00047508"/>
    </source>
</evidence>
<dbReference type="RefSeq" id="WP_018576350.1">
    <property type="nucleotide sequence ID" value="NZ_KB892385.1"/>
</dbReference>
<accession>A0A0W0YN42</accession>
<dbReference type="Gene3D" id="3.20.20.70">
    <property type="entry name" value="Aldolase class I"/>
    <property type="match status" value="2"/>
</dbReference>
<dbReference type="InterPro" id="IPR013785">
    <property type="entry name" value="Aldolase_TIM"/>
</dbReference>
<evidence type="ECO:0000256" key="5">
    <source>
        <dbReference type="ARBA" id="ARBA00022605"/>
    </source>
</evidence>
<protein>
    <recommendedName>
        <fullName evidence="4">3-deoxy-7-phosphoheptulonate synthase</fullName>
        <ecNumber evidence="4">2.5.1.54</ecNumber>
    </recommendedName>
    <alternativeName>
        <fullName evidence="10">3-deoxy-D-arabino-heptulosonate 7-phosphate synthase</fullName>
    </alternativeName>
    <alternativeName>
        <fullName evidence="9">DAHP synthase</fullName>
    </alternativeName>
    <alternativeName>
        <fullName evidence="8">Phospho-2-keto-3-deoxyheptonate aldolase</fullName>
    </alternativeName>
</protein>
<dbReference type="PATRIC" id="fig|1122169.6.peg.2431"/>
<dbReference type="InterPro" id="IPR006219">
    <property type="entry name" value="DAHP_synth_1"/>
</dbReference>
<comment type="caution">
    <text evidence="13">The sequence shown here is derived from an EMBL/GenBank/DDBJ whole genome shotgun (WGS) entry which is preliminary data.</text>
</comment>
<dbReference type="PANTHER" id="PTHR21225:SF10">
    <property type="entry name" value="PHOSPHO-2-DEHYDRO-3-DEOXYHEPTONATE ALDOLASE, TYR-SENSITIVE"/>
    <property type="match status" value="1"/>
</dbReference>
<dbReference type="GO" id="GO:0009073">
    <property type="term" value="P:aromatic amino acid family biosynthetic process"/>
    <property type="evidence" value="ECO:0007669"/>
    <property type="project" value="UniProtKB-KW"/>
</dbReference>
<comment type="catalytic activity">
    <reaction evidence="11">
        <text>D-erythrose 4-phosphate + phosphoenolpyruvate + H2O = 7-phospho-2-dehydro-3-deoxy-D-arabino-heptonate + phosphate</text>
        <dbReference type="Rhea" id="RHEA:14717"/>
        <dbReference type="ChEBI" id="CHEBI:15377"/>
        <dbReference type="ChEBI" id="CHEBI:16897"/>
        <dbReference type="ChEBI" id="CHEBI:43474"/>
        <dbReference type="ChEBI" id="CHEBI:58394"/>
        <dbReference type="ChEBI" id="CHEBI:58702"/>
        <dbReference type="EC" id="2.5.1.54"/>
    </reaction>
</comment>
<organism evidence="13 14">
    <name type="scientific">Legionella shakespearei DSM 23087</name>
    <dbReference type="NCBI Taxonomy" id="1122169"/>
    <lineage>
        <taxon>Bacteria</taxon>
        <taxon>Pseudomonadati</taxon>
        <taxon>Pseudomonadota</taxon>
        <taxon>Gammaproteobacteria</taxon>
        <taxon>Legionellales</taxon>
        <taxon>Legionellaceae</taxon>
        <taxon>Legionella</taxon>
    </lineage>
</organism>
<dbReference type="GO" id="GO:0005737">
    <property type="term" value="C:cytoplasm"/>
    <property type="evidence" value="ECO:0007669"/>
    <property type="project" value="TreeGrafter"/>
</dbReference>
<dbReference type="OrthoDB" id="9807331at2"/>
<keyword evidence="14" id="KW-1185">Reference proteome</keyword>
<dbReference type="GO" id="GO:0009423">
    <property type="term" value="P:chorismate biosynthetic process"/>
    <property type="evidence" value="ECO:0007669"/>
    <property type="project" value="UniProtKB-UniPathway"/>
</dbReference>
<dbReference type="SUPFAM" id="SSF51569">
    <property type="entry name" value="Aldolase"/>
    <property type="match status" value="2"/>
</dbReference>
<dbReference type="UniPathway" id="UPA00053">
    <property type="reaction ID" value="UER00084"/>
</dbReference>
<keyword evidence="7" id="KW-0057">Aromatic amino acid biosynthesis</keyword>
<reference evidence="13 14" key="1">
    <citation type="submission" date="2015-11" db="EMBL/GenBank/DDBJ databases">
        <title>Genomic analysis of 38 Legionella species identifies large and diverse effector repertoires.</title>
        <authorList>
            <person name="Burstein D."/>
            <person name="Amaro F."/>
            <person name="Zusman T."/>
            <person name="Lifshitz Z."/>
            <person name="Cohen O."/>
            <person name="Gilbert J.A."/>
            <person name="Pupko T."/>
            <person name="Shuman H.A."/>
            <person name="Segal G."/>
        </authorList>
    </citation>
    <scope>NUCLEOTIDE SEQUENCE [LARGE SCALE GENOMIC DNA]</scope>
    <source>
        <strain evidence="13 14">ATCC 49655</strain>
    </source>
</reference>
<evidence type="ECO:0000256" key="9">
    <source>
        <dbReference type="ARBA" id="ARBA00031349"/>
    </source>
</evidence>
<comment type="pathway">
    <text evidence="2">Metabolic intermediate biosynthesis; chorismate biosynthesis; chorismate from D-erythrose 4-phosphate and phosphoenolpyruvate: step 1/7.</text>
</comment>
<feature type="domain" description="DAHP synthetase I/KDSA" evidence="12">
    <location>
        <begin position="47"/>
        <end position="118"/>
    </location>
</feature>
<comment type="function">
    <text evidence="1">Stereospecific condensation of phosphoenolpyruvate (PEP) and D-erythrose-4-phosphate (E4P) giving rise to 3-deoxy-D-arabino-heptulosonate-7-phosphate (DAHP).</text>
</comment>
<keyword evidence="6 13" id="KW-0808">Transferase</keyword>
<evidence type="ECO:0000313" key="13">
    <source>
        <dbReference type="EMBL" id="KTD58143.1"/>
    </source>
</evidence>
<proteinExistence type="inferred from homology"/>
<evidence type="ECO:0000256" key="2">
    <source>
        <dbReference type="ARBA" id="ARBA00004688"/>
    </source>
</evidence>
<evidence type="ECO:0000256" key="1">
    <source>
        <dbReference type="ARBA" id="ARBA00003726"/>
    </source>
</evidence>
<dbReference type="GO" id="GO:0003849">
    <property type="term" value="F:3-deoxy-7-phosphoheptulonate synthase activity"/>
    <property type="evidence" value="ECO:0007669"/>
    <property type="project" value="UniProtKB-EC"/>
</dbReference>
<dbReference type="AlphaFoldDB" id="A0A0W0YN42"/>
<dbReference type="eggNOG" id="COG0722">
    <property type="taxonomic scope" value="Bacteria"/>
</dbReference>
<feature type="domain" description="DAHP synthetase I/KDSA" evidence="12">
    <location>
        <begin position="120"/>
        <end position="164"/>
    </location>
</feature>
<evidence type="ECO:0000256" key="3">
    <source>
        <dbReference type="ARBA" id="ARBA00007985"/>
    </source>
</evidence>
<keyword evidence="5" id="KW-0028">Amino-acid biosynthesis</keyword>
<evidence type="ECO:0000256" key="6">
    <source>
        <dbReference type="ARBA" id="ARBA00022679"/>
    </source>
</evidence>
<dbReference type="GO" id="GO:0008652">
    <property type="term" value="P:amino acid biosynthetic process"/>
    <property type="evidence" value="ECO:0007669"/>
    <property type="project" value="UniProtKB-KW"/>
</dbReference>
<gene>
    <name evidence="13" type="primary">aroF</name>
    <name evidence="13" type="ORF">Lsha_2121</name>
</gene>
<dbReference type="EC" id="2.5.1.54" evidence="4"/>
<evidence type="ECO:0000256" key="8">
    <source>
        <dbReference type="ARBA" id="ARBA00031111"/>
    </source>
</evidence>
<dbReference type="EMBL" id="LNYW01000057">
    <property type="protein sequence ID" value="KTD58143.1"/>
    <property type="molecule type" value="Genomic_DNA"/>
</dbReference>
<dbReference type="InterPro" id="IPR006218">
    <property type="entry name" value="DAHP1/KDSA"/>
</dbReference>
<dbReference type="Pfam" id="PF00793">
    <property type="entry name" value="DAHP_synth_1"/>
    <property type="match status" value="2"/>
</dbReference>
<dbReference type="PANTHER" id="PTHR21225">
    <property type="entry name" value="PHOSPHO-2-DEHYDRO-3-DEOXYHEPTONATE ALDOLASE DAHP SYNTHETASE"/>
    <property type="match status" value="1"/>
</dbReference>
<evidence type="ECO:0000256" key="10">
    <source>
        <dbReference type="ARBA" id="ARBA00032193"/>
    </source>
</evidence>
<evidence type="ECO:0000259" key="12">
    <source>
        <dbReference type="Pfam" id="PF00793"/>
    </source>
</evidence>